<protein>
    <recommendedName>
        <fullName evidence="12">Flap endonuclease GEN-like 1</fullName>
    </recommendedName>
</protein>
<keyword evidence="8" id="KW-0460">Magnesium</keyword>
<dbReference type="CDD" id="cd09869">
    <property type="entry name" value="PIN_GEN1"/>
    <property type="match status" value="1"/>
</dbReference>
<dbReference type="InterPro" id="IPR006085">
    <property type="entry name" value="XPG_DNA_repair_N"/>
</dbReference>
<dbReference type="InterPro" id="IPR006084">
    <property type="entry name" value="XPG/Rad2"/>
</dbReference>
<evidence type="ECO:0000256" key="2">
    <source>
        <dbReference type="ARBA" id="ARBA00004123"/>
    </source>
</evidence>
<evidence type="ECO:0000256" key="12">
    <source>
        <dbReference type="ARBA" id="ARBA00073453"/>
    </source>
</evidence>
<dbReference type="GO" id="GO:0005634">
    <property type="term" value="C:nucleus"/>
    <property type="evidence" value="ECO:0007669"/>
    <property type="project" value="UniProtKB-SubCell"/>
</dbReference>
<evidence type="ECO:0000259" key="15">
    <source>
        <dbReference type="SMART" id="SM00485"/>
    </source>
</evidence>
<keyword evidence="4" id="KW-0479">Metal-binding</keyword>
<dbReference type="OrthoDB" id="2959108at2759"/>
<evidence type="ECO:0000256" key="8">
    <source>
        <dbReference type="ARBA" id="ARBA00022842"/>
    </source>
</evidence>
<dbReference type="Gene3D" id="3.40.50.1010">
    <property type="entry name" value="5'-nuclease"/>
    <property type="match status" value="1"/>
</dbReference>
<keyword evidence="5" id="KW-0255">Endonuclease</keyword>
<evidence type="ECO:0000259" key="14">
    <source>
        <dbReference type="SMART" id="SM00484"/>
    </source>
</evidence>
<organism evidence="16 17">
    <name type="scientific">Genlisea aurea</name>
    <dbReference type="NCBI Taxonomy" id="192259"/>
    <lineage>
        <taxon>Eukaryota</taxon>
        <taxon>Viridiplantae</taxon>
        <taxon>Streptophyta</taxon>
        <taxon>Embryophyta</taxon>
        <taxon>Tracheophyta</taxon>
        <taxon>Spermatophyta</taxon>
        <taxon>Magnoliopsida</taxon>
        <taxon>eudicotyledons</taxon>
        <taxon>Gunneridae</taxon>
        <taxon>Pentapetalae</taxon>
        <taxon>asterids</taxon>
        <taxon>lamiids</taxon>
        <taxon>Lamiales</taxon>
        <taxon>Lentibulariaceae</taxon>
        <taxon>Genlisea</taxon>
    </lineage>
</organism>
<dbReference type="InterPro" id="IPR029060">
    <property type="entry name" value="PIN-like_dom_sf"/>
</dbReference>
<evidence type="ECO:0000256" key="1">
    <source>
        <dbReference type="ARBA" id="ARBA00001946"/>
    </source>
</evidence>
<accession>S8CU02</accession>
<dbReference type="GO" id="GO:0009555">
    <property type="term" value="P:pollen development"/>
    <property type="evidence" value="ECO:0007669"/>
    <property type="project" value="TreeGrafter"/>
</dbReference>
<evidence type="ECO:0000256" key="3">
    <source>
        <dbReference type="ARBA" id="ARBA00022722"/>
    </source>
</evidence>
<feature type="domain" description="XPG N-terminal" evidence="15">
    <location>
        <begin position="1"/>
        <end position="96"/>
    </location>
</feature>
<dbReference type="Pfam" id="PF00867">
    <property type="entry name" value="XPG_I"/>
    <property type="match status" value="1"/>
</dbReference>
<feature type="domain" description="XPG-I" evidence="14">
    <location>
        <begin position="127"/>
        <end position="197"/>
    </location>
</feature>
<dbReference type="Gene3D" id="1.10.150.20">
    <property type="entry name" value="5' to 3' exonuclease, C-terminal subdomain"/>
    <property type="match status" value="1"/>
</dbReference>
<dbReference type="SUPFAM" id="SSF47807">
    <property type="entry name" value="5' to 3' exonuclease, C-terminal subdomain"/>
    <property type="match status" value="1"/>
</dbReference>
<evidence type="ECO:0000256" key="7">
    <source>
        <dbReference type="ARBA" id="ARBA00022801"/>
    </source>
</evidence>
<dbReference type="PANTHER" id="PTHR11081">
    <property type="entry name" value="FLAP ENDONUCLEASE FAMILY MEMBER"/>
    <property type="match status" value="1"/>
</dbReference>
<keyword evidence="6" id="KW-0227">DNA damage</keyword>
<dbReference type="GO" id="GO:0009650">
    <property type="term" value="P:UV protection"/>
    <property type="evidence" value="ECO:0007669"/>
    <property type="project" value="UniProtKB-ARBA"/>
</dbReference>
<dbReference type="Proteomes" id="UP000015453">
    <property type="component" value="Unassembled WGS sequence"/>
</dbReference>
<gene>
    <name evidence="16" type="ORF">M569_03936</name>
</gene>
<comment type="cofactor">
    <cofactor evidence="1">
        <name>Mg(2+)</name>
        <dbReference type="ChEBI" id="CHEBI:18420"/>
    </cofactor>
</comment>
<dbReference type="FunFam" id="1.10.150.20:FF:000030">
    <property type="entry name" value="Flap endonuclease GEN-like 1"/>
    <property type="match status" value="1"/>
</dbReference>
<keyword evidence="17" id="KW-1185">Reference proteome</keyword>
<comment type="similarity">
    <text evidence="11">Belongs to the XPG/RAD2 endonuclease family. GEN subfamily.</text>
</comment>
<keyword evidence="9" id="KW-0234">DNA repair</keyword>
<dbReference type="EMBL" id="AUSU01001522">
    <property type="protein sequence ID" value="EPS70824.1"/>
    <property type="molecule type" value="Genomic_DNA"/>
</dbReference>
<feature type="region of interest" description="Disordered" evidence="13">
    <location>
        <begin position="564"/>
        <end position="600"/>
    </location>
</feature>
<comment type="subcellular location">
    <subcellularLocation>
        <location evidence="2">Nucleus</location>
    </subcellularLocation>
</comment>
<dbReference type="GO" id="GO:0006281">
    <property type="term" value="P:DNA repair"/>
    <property type="evidence" value="ECO:0007669"/>
    <property type="project" value="UniProtKB-KW"/>
</dbReference>
<dbReference type="AlphaFoldDB" id="S8CU02"/>
<dbReference type="InterPro" id="IPR006086">
    <property type="entry name" value="XPG-I_dom"/>
</dbReference>
<evidence type="ECO:0000256" key="6">
    <source>
        <dbReference type="ARBA" id="ARBA00022763"/>
    </source>
</evidence>
<comment type="caution">
    <text evidence="16">The sequence shown here is derived from an EMBL/GenBank/DDBJ whole genome shotgun (WGS) entry which is preliminary data.</text>
</comment>
<keyword evidence="3" id="KW-0540">Nuclease</keyword>
<dbReference type="InterPro" id="IPR036279">
    <property type="entry name" value="5-3_exonuclease_C_sf"/>
</dbReference>
<evidence type="ECO:0000256" key="5">
    <source>
        <dbReference type="ARBA" id="ARBA00022759"/>
    </source>
</evidence>
<dbReference type="PANTHER" id="PTHR11081:SF59">
    <property type="entry name" value="FI23547P1"/>
    <property type="match status" value="1"/>
</dbReference>
<dbReference type="GO" id="GO:0017108">
    <property type="term" value="F:5'-flap endonuclease activity"/>
    <property type="evidence" value="ECO:0007669"/>
    <property type="project" value="TreeGrafter"/>
</dbReference>
<evidence type="ECO:0000256" key="4">
    <source>
        <dbReference type="ARBA" id="ARBA00022723"/>
    </source>
</evidence>
<evidence type="ECO:0000313" key="17">
    <source>
        <dbReference type="Proteomes" id="UP000015453"/>
    </source>
</evidence>
<name>S8CU02_9LAMI</name>
<evidence type="ECO:0000256" key="11">
    <source>
        <dbReference type="ARBA" id="ARBA00038112"/>
    </source>
</evidence>
<dbReference type="FunFam" id="3.40.50.1010:FF:000032">
    <property type="entry name" value="Flap endonuclease GEN-like 1"/>
    <property type="match status" value="1"/>
</dbReference>
<dbReference type="Pfam" id="PF00752">
    <property type="entry name" value="XPG_N"/>
    <property type="match status" value="1"/>
</dbReference>
<keyword evidence="10" id="KW-0539">Nucleus</keyword>
<keyword evidence="7" id="KW-0378">Hydrolase</keyword>
<dbReference type="SMART" id="SM00485">
    <property type="entry name" value="XPGN"/>
    <property type="match status" value="1"/>
</dbReference>
<evidence type="ECO:0000313" key="16">
    <source>
        <dbReference type="EMBL" id="EPS70824.1"/>
    </source>
</evidence>
<dbReference type="GO" id="GO:0046872">
    <property type="term" value="F:metal ion binding"/>
    <property type="evidence" value="ECO:0007669"/>
    <property type="project" value="UniProtKB-KW"/>
</dbReference>
<proteinExistence type="inferred from homology"/>
<feature type="non-terminal residue" evidence="16">
    <location>
        <position position="600"/>
    </location>
</feature>
<sequence length="600" mass="67602">MGVGGNFWDFLKPCARFEGFGFLRNKWVAVDLSYWIVQHETAVKGYYRNSHIRLAFFRTINLFSKFGAYPIFVLDGTPSPLKSKARALRYCRLSGIDASELAEAKEGVSVERNRAFNKCIEECELLEHLGMPVLKAKAEAEALCAELNSEGYVDACITSDSDAFLYGAKCVIKRIQPKSKDPFECYNISDIETVLGLKRNHLIAVSLLVGNDHDLSGVMGIGMETAVRFVKSFDDDKIFDRDVTLRSSTNSTVFFFSYEFFFFFAAGRSKASSPHCSHCGHPGKKADHRKFSCEHCKSVPGESCSQKSPGFKCHCSSCDTRGAAKEKRKDEARRIAVCRKISSHDNFPNEEILQMYLRRKHHRTTTDNDDDDDDDDDGEQACIEWSSPSTDKLLHYLSSHLQWKPSYTQRKLLPLLSTRYLRSSAAPRKTTTEELLLPPPFGKFEFDGIRRVKTTYGHSSFVVRWRAGAVGGCGEDDDGEFGGADSDEEDPASVYREEGGCLLVSEEDMELVEKAFPDEVQRFFKEMESKSKKKSKSKTTTPSPGYQSSITEYYYSSSKTMMMMMPPTKKEHGGVSSSSQSKRRISSGPISKSVRRRLLF</sequence>
<dbReference type="SUPFAM" id="SSF88723">
    <property type="entry name" value="PIN domain-like"/>
    <property type="match status" value="1"/>
</dbReference>
<dbReference type="SMART" id="SM00484">
    <property type="entry name" value="XPGI"/>
    <property type="match status" value="1"/>
</dbReference>
<reference evidence="16 17" key="1">
    <citation type="journal article" date="2013" name="BMC Genomics">
        <title>The miniature genome of a carnivorous plant Genlisea aurea contains a low number of genes and short non-coding sequences.</title>
        <authorList>
            <person name="Leushkin E.V."/>
            <person name="Sutormin R.A."/>
            <person name="Nabieva E.R."/>
            <person name="Penin A.A."/>
            <person name="Kondrashov A.S."/>
            <person name="Logacheva M.D."/>
        </authorList>
    </citation>
    <scope>NUCLEOTIDE SEQUENCE [LARGE SCALE GENOMIC DNA]</scope>
</reference>
<evidence type="ECO:0000256" key="10">
    <source>
        <dbReference type="ARBA" id="ARBA00023242"/>
    </source>
</evidence>
<evidence type="ECO:0000256" key="13">
    <source>
        <dbReference type="SAM" id="MobiDB-lite"/>
    </source>
</evidence>
<evidence type="ECO:0000256" key="9">
    <source>
        <dbReference type="ARBA" id="ARBA00023204"/>
    </source>
</evidence>
<feature type="region of interest" description="Disordered" evidence="13">
    <location>
        <begin position="527"/>
        <end position="549"/>
    </location>
</feature>
<dbReference type="PRINTS" id="PR00853">
    <property type="entry name" value="XPGRADSUPER"/>
</dbReference>